<comment type="caution">
    <text evidence="2">The sequence shown here is derived from an EMBL/GenBank/DDBJ whole genome shotgun (WGS) entry which is preliminary data.</text>
</comment>
<name>A0A4S8IB45_MUSBA</name>
<feature type="transmembrane region" description="Helical" evidence="1">
    <location>
        <begin position="119"/>
        <end position="140"/>
    </location>
</feature>
<keyword evidence="1" id="KW-0472">Membrane</keyword>
<keyword evidence="3" id="KW-1185">Reference proteome</keyword>
<proteinExistence type="predicted"/>
<dbReference type="EMBL" id="PYDT01000011">
    <property type="protein sequence ID" value="THU45293.1"/>
    <property type="molecule type" value="Genomic_DNA"/>
</dbReference>
<evidence type="ECO:0000313" key="3">
    <source>
        <dbReference type="Proteomes" id="UP000317650"/>
    </source>
</evidence>
<accession>A0A4S8IB45</accession>
<keyword evidence="1" id="KW-1133">Transmembrane helix</keyword>
<dbReference type="Proteomes" id="UP000317650">
    <property type="component" value="Chromosome 2"/>
</dbReference>
<keyword evidence="1" id="KW-0812">Transmembrane</keyword>
<evidence type="ECO:0000256" key="1">
    <source>
        <dbReference type="SAM" id="Phobius"/>
    </source>
</evidence>
<evidence type="ECO:0000313" key="2">
    <source>
        <dbReference type="EMBL" id="THU45293.1"/>
    </source>
</evidence>
<reference evidence="2 3" key="1">
    <citation type="journal article" date="2019" name="Nat. Plants">
        <title>Genome sequencing of Musa balbisiana reveals subgenome evolution and function divergence in polyploid bananas.</title>
        <authorList>
            <person name="Yao X."/>
        </authorList>
    </citation>
    <scope>NUCLEOTIDE SEQUENCE [LARGE SCALE GENOMIC DNA]</scope>
    <source>
        <strain evidence="3">cv. DH-PKW</strain>
        <tissue evidence="2">Leaves</tissue>
    </source>
</reference>
<dbReference type="AlphaFoldDB" id="A0A4S8IB45"/>
<gene>
    <name evidence="2" type="ORF">C4D60_Mb02t16300</name>
</gene>
<protein>
    <submittedName>
        <fullName evidence="2">Uncharacterized protein</fullName>
    </submittedName>
</protein>
<sequence length="156" mass="17173">MGTEPKVESVRCGIVGVWDPGMEADHSLPRHSAGSTGVVGVRARCQEAFRCFVPSVCDSRLFLASQNGNTKTKAFFLVLRAALLLRLPGRRRTQDRSKFLGFSIDLFDNPTRLKPEISVLALIEIVPFVLILIASMELGFGRSDRVLEFPEIGLAV</sequence>
<organism evidence="2 3">
    <name type="scientific">Musa balbisiana</name>
    <name type="common">Banana</name>
    <dbReference type="NCBI Taxonomy" id="52838"/>
    <lineage>
        <taxon>Eukaryota</taxon>
        <taxon>Viridiplantae</taxon>
        <taxon>Streptophyta</taxon>
        <taxon>Embryophyta</taxon>
        <taxon>Tracheophyta</taxon>
        <taxon>Spermatophyta</taxon>
        <taxon>Magnoliopsida</taxon>
        <taxon>Liliopsida</taxon>
        <taxon>Zingiberales</taxon>
        <taxon>Musaceae</taxon>
        <taxon>Musa</taxon>
    </lineage>
</organism>